<dbReference type="SUPFAM" id="SSF50331">
    <property type="entry name" value="MOP-like"/>
    <property type="match status" value="1"/>
</dbReference>
<gene>
    <name evidence="5" type="ORF">J2Z35_001070</name>
</gene>
<dbReference type="InterPro" id="IPR003593">
    <property type="entry name" value="AAA+_ATPase"/>
</dbReference>
<keyword evidence="3 5" id="KW-0067">ATP-binding</keyword>
<protein>
    <submittedName>
        <fullName evidence="5">Tungstate transport system ATP-binding protein</fullName>
    </submittedName>
</protein>
<dbReference type="PROSITE" id="PS00211">
    <property type="entry name" value="ABC_TRANSPORTER_1"/>
    <property type="match status" value="1"/>
</dbReference>
<dbReference type="RefSeq" id="WP_209660214.1">
    <property type="nucleotide sequence ID" value="NZ_JAGGLI010000009.1"/>
</dbReference>
<evidence type="ECO:0000256" key="3">
    <source>
        <dbReference type="ARBA" id="ARBA00022840"/>
    </source>
</evidence>
<proteinExistence type="predicted"/>
<sequence>MRPILYAKNLKWKVSNKDILDIKSLEIYEHERLALIGPNGSGKSSLLKILSFLENPTQGELRAYFSEDRKSLIEKRRNIAAVFQEPLLLNMSVEDNIGYGLKLRGIKKDRSEKIRYWMDRLSISHLKDRHPRNLSGGEAQRVSIARAMILEPKILFLDEPFSALDSPTKSQLLSELSQIIKEANITTVFITHDFSEIPFMADKVAVMYGGKIVQRGTVEDVFYKPANDEVAELVGADIKLSGYMIEDTRVSLEYGLFLDLPQNSSSITNSEVKCYIRPEDVMLGKGISNNFTGKIVAISPYGLNYKITLSCPLPISVILDKHKFINLKPEINNLLDIYIPKNAIHITQLQE</sequence>
<dbReference type="InterPro" id="IPR050093">
    <property type="entry name" value="ABC_SmlMolc_Importer"/>
</dbReference>
<dbReference type="GO" id="GO:0005524">
    <property type="term" value="F:ATP binding"/>
    <property type="evidence" value="ECO:0007669"/>
    <property type="project" value="UniProtKB-KW"/>
</dbReference>
<evidence type="ECO:0000313" key="5">
    <source>
        <dbReference type="EMBL" id="MBP2027276.1"/>
    </source>
</evidence>
<dbReference type="InterPro" id="IPR027417">
    <property type="entry name" value="P-loop_NTPase"/>
</dbReference>
<dbReference type="PROSITE" id="PS50893">
    <property type="entry name" value="ABC_TRANSPORTER_2"/>
    <property type="match status" value="1"/>
</dbReference>
<name>A0ABS4KJ75_9FIRM</name>
<evidence type="ECO:0000256" key="1">
    <source>
        <dbReference type="ARBA" id="ARBA00022448"/>
    </source>
</evidence>
<evidence type="ECO:0000313" key="6">
    <source>
        <dbReference type="Proteomes" id="UP001314903"/>
    </source>
</evidence>
<reference evidence="5 6" key="1">
    <citation type="submission" date="2021-03" db="EMBL/GenBank/DDBJ databases">
        <title>Genomic Encyclopedia of Type Strains, Phase IV (KMG-IV): sequencing the most valuable type-strain genomes for metagenomic binning, comparative biology and taxonomic classification.</title>
        <authorList>
            <person name="Goeker M."/>
        </authorList>
    </citation>
    <scope>NUCLEOTIDE SEQUENCE [LARGE SCALE GENOMIC DNA]</scope>
    <source>
        <strain evidence="5 6">DSM 27512</strain>
    </source>
</reference>
<feature type="domain" description="ABC transporter" evidence="4">
    <location>
        <begin position="5"/>
        <end position="234"/>
    </location>
</feature>
<dbReference type="SMART" id="SM00382">
    <property type="entry name" value="AAA"/>
    <property type="match status" value="1"/>
</dbReference>
<keyword evidence="2" id="KW-0547">Nucleotide-binding</keyword>
<dbReference type="Pfam" id="PF00005">
    <property type="entry name" value="ABC_tran"/>
    <property type="match status" value="1"/>
</dbReference>
<keyword evidence="1" id="KW-0813">Transport</keyword>
<dbReference type="InterPro" id="IPR008995">
    <property type="entry name" value="Mo/tungstate-bd_C_term_dom"/>
</dbReference>
<evidence type="ECO:0000256" key="2">
    <source>
        <dbReference type="ARBA" id="ARBA00022741"/>
    </source>
</evidence>
<dbReference type="SUPFAM" id="SSF52540">
    <property type="entry name" value="P-loop containing nucleoside triphosphate hydrolases"/>
    <property type="match status" value="1"/>
</dbReference>
<dbReference type="EMBL" id="JAGGLI010000009">
    <property type="protein sequence ID" value="MBP2027276.1"/>
    <property type="molecule type" value="Genomic_DNA"/>
</dbReference>
<dbReference type="Proteomes" id="UP001314903">
    <property type="component" value="Unassembled WGS sequence"/>
</dbReference>
<comment type="caution">
    <text evidence="5">The sequence shown here is derived from an EMBL/GenBank/DDBJ whole genome shotgun (WGS) entry which is preliminary data.</text>
</comment>
<dbReference type="InterPro" id="IPR003439">
    <property type="entry name" value="ABC_transporter-like_ATP-bd"/>
</dbReference>
<accession>A0ABS4KJ75</accession>
<dbReference type="InterPro" id="IPR017871">
    <property type="entry name" value="ABC_transporter-like_CS"/>
</dbReference>
<organism evidence="5 6">
    <name type="scientific">Acetoanaerobium pronyense</name>
    <dbReference type="NCBI Taxonomy" id="1482736"/>
    <lineage>
        <taxon>Bacteria</taxon>
        <taxon>Bacillati</taxon>
        <taxon>Bacillota</taxon>
        <taxon>Clostridia</taxon>
        <taxon>Peptostreptococcales</taxon>
        <taxon>Filifactoraceae</taxon>
        <taxon>Acetoanaerobium</taxon>
    </lineage>
</organism>
<dbReference type="PANTHER" id="PTHR42781">
    <property type="entry name" value="SPERMIDINE/PUTRESCINE IMPORT ATP-BINDING PROTEIN POTA"/>
    <property type="match status" value="1"/>
</dbReference>
<dbReference type="Gene3D" id="3.40.50.300">
    <property type="entry name" value="P-loop containing nucleotide triphosphate hydrolases"/>
    <property type="match status" value="1"/>
</dbReference>
<evidence type="ECO:0000259" key="4">
    <source>
        <dbReference type="PROSITE" id="PS50893"/>
    </source>
</evidence>
<dbReference type="PANTHER" id="PTHR42781:SF4">
    <property type="entry name" value="SPERMIDINE_PUTRESCINE IMPORT ATP-BINDING PROTEIN POTA"/>
    <property type="match status" value="1"/>
</dbReference>
<keyword evidence="6" id="KW-1185">Reference proteome</keyword>